<evidence type="ECO:0000313" key="1">
    <source>
        <dbReference type="EMBL" id="QUH28559.1"/>
    </source>
</evidence>
<gene>
    <name evidence="1" type="ORF">HYG85_06345</name>
</gene>
<dbReference type="AlphaFoldDB" id="A0A8J8M926"/>
<accession>A0A8J8M926</accession>
<dbReference type="KEGG" id="vgu:HYG85_06345"/>
<evidence type="ECO:0000313" key="2">
    <source>
        <dbReference type="Proteomes" id="UP000677305"/>
    </source>
</evidence>
<organism evidence="1 2">
    <name type="scientific">Vallitalea guaymasensis</name>
    <dbReference type="NCBI Taxonomy" id="1185412"/>
    <lineage>
        <taxon>Bacteria</taxon>
        <taxon>Bacillati</taxon>
        <taxon>Bacillota</taxon>
        <taxon>Clostridia</taxon>
        <taxon>Lachnospirales</taxon>
        <taxon>Vallitaleaceae</taxon>
        <taxon>Vallitalea</taxon>
    </lineage>
</organism>
<name>A0A8J8M926_9FIRM</name>
<dbReference type="Gene3D" id="3.30.460.10">
    <property type="entry name" value="Beta Polymerase, domain 2"/>
    <property type="match status" value="1"/>
</dbReference>
<dbReference type="Proteomes" id="UP000677305">
    <property type="component" value="Chromosome"/>
</dbReference>
<keyword evidence="2" id="KW-1185">Reference proteome</keyword>
<sequence>MANPVIIECYSYKWIDEFNDIGYRIRKSMVDTAIRIDYIGSTSIIT</sequence>
<dbReference type="InterPro" id="IPR043519">
    <property type="entry name" value="NT_sf"/>
</dbReference>
<protein>
    <submittedName>
        <fullName evidence="1">GrpB family protein</fullName>
    </submittedName>
</protein>
<dbReference type="EMBL" id="CP058561">
    <property type="protein sequence ID" value="QUH28559.1"/>
    <property type="molecule type" value="Genomic_DNA"/>
</dbReference>
<reference evidence="1 2" key="1">
    <citation type="submission" date="2020-07" db="EMBL/GenBank/DDBJ databases">
        <title>Vallitalea guaymasensis genome.</title>
        <authorList>
            <person name="Postec A."/>
        </authorList>
    </citation>
    <scope>NUCLEOTIDE SEQUENCE [LARGE SCALE GENOMIC DNA]</scope>
    <source>
        <strain evidence="1 2">Ra1766G1</strain>
    </source>
</reference>
<dbReference type="RefSeq" id="WP_212692786.1">
    <property type="nucleotide sequence ID" value="NZ_CP058561.1"/>
</dbReference>
<proteinExistence type="predicted"/>